<evidence type="ECO:0000259" key="3">
    <source>
        <dbReference type="PROSITE" id="PS50888"/>
    </source>
</evidence>
<dbReference type="GeneID" id="43598546"/>
<organism evidence="4 5">
    <name type="scientific">Venustampulla echinocandica</name>
    <dbReference type="NCBI Taxonomy" id="2656787"/>
    <lineage>
        <taxon>Eukaryota</taxon>
        <taxon>Fungi</taxon>
        <taxon>Dikarya</taxon>
        <taxon>Ascomycota</taxon>
        <taxon>Pezizomycotina</taxon>
        <taxon>Leotiomycetes</taxon>
        <taxon>Helotiales</taxon>
        <taxon>Pleuroascaceae</taxon>
        <taxon>Venustampulla</taxon>
    </lineage>
</organism>
<sequence length="241" mass="27265">MSSASNDSNQLPRISLDECPTSREDFELFRRLLRVVRLLNARDIDDLGATPPSIRHAAGMDNDYNNDNDDEYDDDDEDEDEEADEDSTNAGLIFSQPVGPGNKGPQIPQRQQPNTQQNNTGEGAQRQRHRQQQQQGQRAHAAVEKRYRSVINSKIQQLSASIPASNTFSLIDPNMPPEDQGAGTTQKVPTKSVVLDRAIQYINHLVSTYQQYETERNELRRKLQLWLDDTSSSEMPETINI</sequence>
<dbReference type="PANTHER" id="PTHR47336:SF2">
    <property type="entry name" value="TRANSCRIPTION FACTOR HMS1-RELATED"/>
    <property type="match status" value="1"/>
</dbReference>
<dbReference type="PROSITE" id="PS50888">
    <property type="entry name" value="BHLH"/>
    <property type="match status" value="1"/>
</dbReference>
<dbReference type="InterPro" id="IPR011598">
    <property type="entry name" value="bHLH_dom"/>
</dbReference>
<evidence type="ECO:0000313" key="4">
    <source>
        <dbReference type="EMBL" id="RDL36345.1"/>
    </source>
</evidence>
<dbReference type="SMART" id="SM00353">
    <property type="entry name" value="HLH"/>
    <property type="match status" value="1"/>
</dbReference>
<comment type="caution">
    <text evidence="4">The sequence shown here is derived from an EMBL/GenBank/DDBJ whole genome shotgun (WGS) entry which is preliminary data.</text>
</comment>
<dbReference type="GO" id="GO:0046983">
    <property type="term" value="F:protein dimerization activity"/>
    <property type="evidence" value="ECO:0007669"/>
    <property type="project" value="InterPro"/>
</dbReference>
<feature type="coiled-coil region" evidence="1">
    <location>
        <begin position="202"/>
        <end position="229"/>
    </location>
</feature>
<protein>
    <recommendedName>
        <fullName evidence="3">BHLH domain-containing protein</fullName>
    </recommendedName>
</protein>
<dbReference type="AlphaFoldDB" id="A0A370TLF1"/>
<dbReference type="EMBL" id="NPIC01000004">
    <property type="protein sequence ID" value="RDL36345.1"/>
    <property type="molecule type" value="Genomic_DNA"/>
</dbReference>
<keyword evidence="1" id="KW-0175">Coiled coil</keyword>
<evidence type="ECO:0000256" key="2">
    <source>
        <dbReference type="SAM" id="MobiDB-lite"/>
    </source>
</evidence>
<dbReference type="InterPro" id="IPR052099">
    <property type="entry name" value="Regulatory_TF_Diverse"/>
</dbReference>
<dbReference type="Pfam" id="PF00010">
    <property type="entry name" value="HLH"/>
    <property type="match status" value="1"/>
</dbReference>
<feature type="compositionally biased region" description="Polar residues" evidence="2">
    <location>
        <begin position="1"/>
        <end position="12"/>
    </location>
</feature>
<keyword evidence="5" id="KW-1185">Reference proteome</keyword>
<proteinExistence type="predicted"/>
<accession>A0A370TLF1</accession>
<dbReference type="InterPro" id="IPR036638">
    <property type="entry name" value="HLH_DNA-bd_sf"/>
</dbReference>
<feature type="domain" description="BHLH" evidence="3">
    <location>
        <begin position="135"/>
        <end position="205"/>
    </location>
</feature>
<dbReference type="RefSeq" id="XP_031869001.1">
    <property type="nucleotide sequence ID" value="XM_032014320.1"/>
</dbReference>
<dbReference type="STRING" id="2656787.A0A370TLF1"/>
<dbReference type="CDD" id="cd11395">
    <property type="entry name" value="bHLHzip_SREBP_like"/>
    <property type="match status" value="1"/>
</dbReference>
<feature type="region of interest" description="Disordered" evidence="2">
    <location>
        <begin position="45"/>
        <end position="145"/>
    </location>
</feature>
<feature type="compositionally biased region" description="Low complexity" evidence="2">
    <location>
        <begin position="105"/>
        <end position="119"/>
    </location>
</feature>
<evidence type="ECO:0000256" key="1">
    <source>
        <dbReference type="SAM" id="Coils"/>
    </source>
</evidence>
<dbReference type="Gene3D" id="4.10.280.10">
    <property type="entry name" value="Helix-loop-helix DNA-binding domain"/>
    <property type="match status" value="1"/>
</dbReference>
<dbReference type="Proteomes" id="UP000254866">
    <property type="component" value="Unassembled WGS sequence"/>
</dbReference>
<feature type="region of interest" description="Disordered" evidence="2">
    <location>
        <begin position="1"/>
        <end position="22"/>
    </location>
</feature>
<dbReference type="SUPFAM" id="SSF47459">
    <property type="entry name" value="HLH, helix-loop-helix DNA-binding domain"/>
    <property type="match status" value="1"/>
</dbReference>
<feature type="compositionally biased region" description="Acidic residues" evidence="2">
    <location>
        <begin position="64"/>
        <end position="87"/>
    </location>
</feature>
<evidence type="ECO:0000313" key="5">
    <source>
        <dbReference type="Proteomes" id="UP000254866"/>
    </source>
</evidence>
<dbReference type="PANTHER" id="PTHR47336">
    <property type="entry name" value="TRANSCRIPTION FACTOR HMS1-RELATED"/>
    <property type="match status" value="1"/>
</dbReference>
<dbReference type="OrthoDB" id="2133190at2759"/>
<reference evidence="4 5" key="1">
    <citation type="journal article" date="2018" name="IMA Fungus">
        <title>IMA Genome-F 9: Draft genome sequence of Annulohypoxylon stygium, Aspergillus mulundensis, Berkeleyomyces basicola (syn. Thielaviopsis basicola), Ceratocystis smalleyi, two Cercospora beticola strains, Coleophoma cylindrospora, Fusarium fracticaudum, Phialophora cf. hyalina, and Morchella septimelata.</title>
        <authorList>
            <person name="Wingfield B.D."/>
            <person name="Bills G.F."/>
            <person name="Dong Y."/>
            <person name="Huang W."/>
            <person name="Nel W.J."/>
            <person name="Swalarsk-Parry B.S."/>
            <person name="Vaghefi N."/>
            <person name="Wilken P.M."/>
            <person name="An Z."/>
            <person name="de Beer Z.W."/>
            <person name="De Vos L."/>
            <person name="Chen L."/>
            <person name="Duong T.A."/>
            <person name="Gao Y."/>
            <person name="Hammerbacher A."/>
            <person name="Kikkert J.R."/>
            <person name="Li Y."/>
            <person name="Li H."/>
            <person name="Li K."/>
            <person name="Li Q."/>
            <person name="Liu X."/>
            <person name="Ma X."/>
            <person name="Naidoo K."/>
            <person name="Pethybridge S.J."/>
            <person name="Sun J."/>
            <person name="Steenkamp E.T."/>
            <person name="van der Nest M.A."/>
            <person name="van Wyk S."/>
            <person name="Wingfield M.J."/>
            <person name="Xiong C."/>
            <person name="Yue Q."/>
            <person name="Zhang X."/>
        </authorList>
    </citation>
    <scope>NUCLEOTIDE SEQUENCE [LARGE SCALE GENOMIC DNA]</scope>
    <source>
        <strain evidence="4 5">BP 5553</strain>
    </source>
</reference>
<gene>
    <name evidence="4" type="ORF">BP5553_05697</name>
</gene>
<name>A0A370TLF1_9HELO</name>